<proteinExistence type="predicted"/>
<accession>A0AAW4J6Z0</accession>
<evidence type="ECO:0000313" key="1">
    <source>
        <dbReference type="EMBL" id="MBO3359446.1"/>
    </source>
</evidence>
<sequence>MKNKRYKRKAKKLIGHCINKKCRDCEHFKTYVLYDNYYECYEEEYYCELEYSYEGEGYRWIEKYFKGKSDKPFDIIKDN</sequence>
<dbReference type="Proteomes" id="UP000668068">
    <property type="component" value="Unassembled WGS sequence"/>
</dbReference>
<evidence type="ECO:0000313" key="2">
    <source>
        <dbReference type="Proteomes" id="UP000668068"/>
    </source>
</evidence>
<name>A0AAW4J6Z0_CLOPF</name>
<protein>
    <recommendedName>
        <fullName evidence="3">Phage protein</fullName>
    </recommendedName>
</protein>
<dbReference type="AlphaFoldDB" id="A0AAW4J6Z0"/>
<dbReference type="RefSeq" id="WP_208340882.1">
    <property type="nucleotide sequence ID" value="NZ_JAENQO010000007.1"/>
</dbReference>
<evidence type="ECO:0008006" key="3">
    <source>
        <dbReference type="Google" id="ProtNLM"/>
    </source>
</evidence>
<comment type="caution">
    <text evidence="1">The sequence shown here is derived from an EMBL/GenBank/DDBJ whole genome shotgun (WGS) entry which is preliminary data.</text>
</comment>
<gene>
    <name evidence="1" type="ORF">JJB47_11755</name>
</gene>
<dbReference type="EMBL" id="JAENQP010000007">
    <property type="protein sequence ID" value="MBO3359446.1"/>
    <property type="molecule type" value="Genomic_DNA"/>
</dbReference>
<reference evidence="1" key="1">
    <citation type="submission" date="2020-12" db="EMBL/GenBank/DDBJ databases">
        <title>Comparative genomics of Clostridium perfringens reveals patterns of host-associated phylogenetic clades and virulence factors.</title>
        <authorList>
            <person name="Smith A.H."/>
            <person name="Geier R."/>
        </authorList>
    </citation>
    <scope>NUCLEOTIDE SEQUENCE</scope>
    <source>
        <strain evidence="1">CHD30677R</strain>
    </source>
</reference>
<organism evidence="1 2">
    <name type="scientific">Clostridium perfringens</name>
    <dbReference type="NCBI Taxonomy" id="1502"/>
    <lineage>
        <taxon>Bacteria</taxon>
        <taxon>Bacillati</taxon>
        <taxon>Bacillota</taxon>
        <taxon>Clostridia</taxon>
        <taxon>Eubacteriales</taxon>
        <taxon>Clostridiaceae</taxon>
        <taxon>Clostridium</taxon>
    </lineage>
</organism>